<evidence type="ECO:0000313" key="5">
    <source>
        <dbReference type="Proteomes" id="UP000297725"/>
    </source>
</evidence>
<evidence type="ECO:0000259" key="1">
    <source>
        <dbReference type="Pfam" id="PF13472"/>
    </source>
</evidence>
<sequence>MFFSKHTKELVVCTIFFVLPLIFGSLLLRKPADRMEQNNIPKQEDVKEVFVVAIGDSLTEGVGDSTNEGGYVPLLQSNLMEKYPDKIISTVNYGKAGNTTRQIIKRINSSTDIQNDLKEATIITLTTGGNDLMKVIKSNLFNNLAVETFDKPSQEYQEDLDELYQLIRQYNDQAPIYQLGIYNPFYVSFNEIDAMQEIVDNWNGSAKSTLNTRKKAYFVPINDNIYDGLASESSNTDDGINNLLSDADNFHPNNLGYQIIANEFAMIIETSGELK</sequence>
<dbReference type="GO" id="GO:0004622">
    <property type="term" value="F:phosphatidylcholine lysophospholipase activity"/>
    <property type="evidence" value="ECO:0007669"/>
    <property type="project" value="TreeGrafter"/>
</dbReference>
<evidence type="ECO:0000313" key="4">
    <source>
        <dbReference type="Proteomes" id="UP000296883"/>
    </source>
</evidence>
<proteinExistence type="predicted"/>
<reference evidence="2 4" key="2">
    <citation type="journal article" date="2020" name="Int. J. Syst. Evol. Microbiol.">
        <title>Vagococcus xieshaowenii sp. nov., isolated from snow finch (Montifringilla taczanowskii) cloacal content.</title>
        <authorList>
            <person name="Ge Y."/>
            <person name="Yang J."/>
            <person name="Lai X.H."/>
            <person name="Zhang G."/>
            <person name="Jin D."/>
            <person name="Lu S."/>
            <person name="Wang B."/>
            <person name="Huang Y."/>
            <person name="Huang Y."/>
            <person name="Ren Z."/>
            <person name="Zhang X."/>
            <person name="Xu J."/>
        </authorList>
    </citation>
    <scope>NUCLEOTIDE SEQUENCE [LARGE SCALE GENOMIC DNA]</scope>
    <source>
        <strain evidence="2">Personal::cf-49</strain>
        <strain evidence="4">personal::cf-49</strain>
    </source>
</reference>
<dbReference type="AlphaFoldDB" id="A0AAJ5EEW2"/>
<feature type="domain" description="SGNH hydrolase-type esterase" evidence="1">
    <location>
        <begin position="53"/>
        <end position="259"/>
    </location>
</feature>
<name>A0AAJ5EEW2_9ENTE</name>
<reference evidence="3 5" key="1">
    <citation type="submission" date="2019-03" db="EMBL/GenBank/DDBJ databases">
        <title>Vagococcus sp. was isolated fron gut of Carduelis flavirostris.</title>
        <authorList>
            <person name="Ge Y."/>
        </authorList>
    </citation>
    <scope>NUCLEOTIDE SEQUENCE [LARGE SCALE GENOMIC DNA]</scope>
    <source>
        <strain evidence="3 5">CF-210</strain>
    </source>
</reference>
<dbReference type="EMBL" id="SRHU01000024">
    <property type="protein sequence ID" value="TFZ40499.1"/>
    <property type="molecule type" value="Genomic_DNA"/>
</dbReference>
<dbReference type="InterPro" id="IPR013830">
    <property type="entry name" value="SGNH_hydro"/>
</dbReference>
<dbReference type="InterPro" id="IPR036514">
    <property type="entry name" value="SGNH_hydro_sf"/>
</dbReference>
<dbReference type="RefSeq" id="WP_135254704.1">
    <property type="nucleotide sequence ID" value="NZ_CP038865.1"/>
</dbReference>
<dbReference type="PANTHER" id="PTHR30383">
    <property type="entry name" value="THIOESTERASE 1/PROTEASE 1/LYSOPHOSPHOLIPASE L1"/>
    <property type="match status" value="1"/>
</dbReference>
<evidence type="ECO:0000313" key="2">
    <source>
        <dbReference type="EMBL" id="QCA28693.1"/>
    </source>
</evidence>
<dbReference type="Proteomes" id="UP000297725">
    <property type="component" value="Unassembled WGS sequence"/>
</dbReference>
<dbReference type="SUPFAM" id="SSF52266">
    <property type="entry name" value="SGNH hydrolase"/>
    <property type="match status" value="1"/>
</dbReference>
<dbReference type="Pfam" id="PF13472">
    <property type="entry name" value="Lipase_GDSL_2"/>
    <property type="match status" value="1"/>
</dbReference>
<dbReference type="PANTHER" id="PTHR30383:SF27">
    <property type="entry name" value="SPORE GERMINATION LIPASE LIPC"/>
    <property type="match status" value="1"/>
</dbReference>
<dbReference type="CDD" id="cd04506">
    <property type="entry name" value="SGNH_hydrolase_YpmR_like"/>
    <property type="match status" value="1"/>
</dbReference>
<dbReference type="InterPro" id="IPR051532">
    <property type="entry name" value="Ester_Hydrolysis_Enzymes"/>
</dbReference>
<protein>
    <submittedName>
        <fullName evidence="3">Lipase</fullName>
    </submittedName>
</protein>
<dbReference type="EMBL" id="CP038865">
    <property type="protein sequence ID" value="QCA28693.1"/>
    <property type="molecule type" value="Genomic_DNA"/>
</dbReference>
<evidence type="ECO:0000313" key="3">
    <source>
        <dbReference type="EMBL" id="TFZ40499.1"/>
    </source>
</evidence>
<gene>
    <name evidence="3" type="ORF">E4031_06840</name>
    <name evidence="2" type="ORF">E4Z98_04935</name>
</gene>
<accession>A0AAJ5EEW2</accession>
<dbReference type="Gene3D" id="3.40.50.1110">
    <property type="entry name" value="SGNH hydrolase"/>
    <property type="match status" value="1"/>
</dbReference>
<organism evidence="3 5">
    <name type="scientific">Vagococcus xieshaowenii</name>
    <dbReference type="NCBI Taxonomy" id="2562451"/>
    <lineage>
        <taxon>Bacteria</taxon>
        <taxon>Bacillati</taxon>
        <taxon>Bacillota</taxon>
        <taxon>Bacilli</taxon>
        <taxon>Lactobacillales</taxon>
        <taxon>Enterococcaceae</taxon>
        <taxon>Vagococcus</taxon>
    </lineage>
</organism>
<dbReference type="Proteomes" id="UP000296883">
    <property type="component" value="Chromosome"/>
</dbReference>
<keyword evidence="4" id="KW-1185">Reference proteome</keyword>